<dbReference type="GO" id="GO:0061617">
    <property type="term" value="C:MICOS complex"/>
    <property type="evidence" value="ECO:0007669"/>
    <property type="project" value="UniProtKB-UniRule"/>
</dbReference>
<dbReference type="AlphaFoldDB" id="A0A401GYQ2"/>
<dbReference type="RefSeq" id="XP_027618206.1">
    <property type="nucleotide sequence ID" value="XM_027762405.1"/>
</dbReference>
<comment type="subunit">
    <text evidence="1">Component of the mitochondrial contact site and cristae organizing system (MICOS) complex.</text>
</comment>
<dbReference type="PANTHER" id="PTHR28268:SF1">
    <property type="entry name" value="MICOS SUBUNIT MIC26"/>
    <property type="match status" value="1"/>
</dbReference>
<keyword evidence="1" id="KW-0472">Membrane</keyword>
<feature type="region of interest" description="Disordered" evidence="2">
    <location>
        <begin position="254"/>
        <end position="286"/>
    </location>
</feature>
<keyword evidence="1" id="KW-0999">Mitochondrion inner membrane</keyword>
<keyword evidence="1" id="KW-0496">Mitochondrion</keyword>
<dbReference type="InterPro" id="IPR033181">
    <property type="entry name" value="Mic26_fungi"/>
</dbReference>
<dbReference type="Proteomes" id="UP000287166">
    <property type="component" value="Unassembled WGS sequence"/>
</dbReference>
<comment type="subcellular location">
    <subcellularLocation>
        <location evidence="1">Mitochondrion inner membrane</location>
    </subcellularLocation>
</comment>
<feature type="compositionally biased region" description="Basic and acidic residues" evidence="2">
    <location>
        <begin position="268"/>
        <end position="286"/>
    </location>
</feature>
<reference evidence="3 4" key="1">
    <citation type="journal article" date="2018" name="Sci. Rep.">
        <title>Genome sequence of the cauliflower mushroom Sparassis crispa (Hanabiratake) and its association with beneficial usage.</title>
        <authorList>
            <person name="Kiyama R."/>
            <person name="Furutani Y."/>
            <person name="Kawaguchi K."/>
            <person name="Nakanishi T."/>
        </authorList>
    </citation>
    <scope>NUCLEOTIDE SEQUENCE [LARGE SCALE GENOMIC DNA]</scope>
</reference>
<sequence>MLRTLARRSTVAAAAAVVAVQSDKLPIYSAPTPEIVLVDTPSKLERQIGNARRAVTTRYLEAHARVQGVVSRWIGVEEAVEKRVKSLVAPDEPVTPGILYVGVATLTGSIFARNRGLFTRGLLPPTLLVLSLNHFLPKTAHNISAYCGELEDRYFPTLAEKHEIANQHTAMTWERLKDAGRGAREGITNGVGTALERAEVATGLKLKETMGWSRGVAIAVEERTKEAAHIVEEKTEAAVEAVKETAAAAVKAVEQKTHAATTKTAQTTEKEPGVADKKADEPKRPT</sequence>
<keyword evidence="4" id="KW-1185">Reference proteome</keyword>
<proteinExistence type="predicted"/>
<feature type="compositionally biased region" description="Low complexity" evidence="2">
    <location>
        <begin position="254"/>
        <end position="267"/>
    </location>
</feature>
<dbReference type="GO" id="GO:0044284">
    <property type="term" value="C:mitochondrial crista junction"/>
    <property type="evidence" value="ECO:0007669"/>
    <property type="project" value="TreeGrafter"/>
</dbReference>
<evidence type="ECO:0000313" key="4">
    <source>
        <dbReference type="Proteomes" id="UP000287166"/>
    </source>
</evidence>
<dbReference type="OrthoDB" id="2399148at2759"/>
<dbReference type="PANTHER" id="PTHR28268">
    <property type="entry name" value="MICOS SUBUNIT MIC26"/>
    <property type="match status" value="1"/>
</dbReference>
<dbReference type="STRING" id="139825.A0A401GYQ2"/>
<gene>
    <name evidence="3" type="ORF">SCP_1005410</name>
</gene>
<dbReference type="InterPro" id="IPR019166">
    <property type="entry name" value="MIC26/MIC27"/>
</dbReference>
<accession>A0A401GYQ2</accession>
<comment type="function">
    <text evidence="1">Component of the MICOS complex, a large protein complex of the mitochondrial inner membrane that plays crucial roles in the maintenance of crista junctions, inner membrane architecture, and formation of contact sites to the outer membrane.</text>
</comment>
<dbReference type="Pfam" id="PF09769">
    <property type="entry name" value="ApoO"/>
    <property type="match status" value="1"/>
</dbReference>
<dbReference type="GeneID" id="38784210"/>
<name>A0A401GYQ2_9APHY</name>
<dbReference type="GO" id="GO:0042407">
    <property type="term" value="P:cristae formation"/>
    <property type="evidence" value="ECO:0007669"/>
    <property type="project" value="InterPro"/>
</dbReference>
<evidence type="ECO:0000256" key="2">
    <source>
        <dbReference type="SAM" id="MobiDB-lite"/>
    </source>
</evidence>
<evidence type="ECO:0000256" key="1">
    <source>
        <dbReference type="RuleBase" id="RU363021"/>
    </source>
</evidence>
<dbReference type="EMBL" id="BFAD01000010">
    <property type="protein sequence ID" value="GBE87293.1"/>
    <property type="molecule type" value="Genomic_DNA"/>
</dbReference>
<organism evidence="3 4">
    <name type="scientific">Sparassis crispa</name>
    <dbReference type="NCBI Taxonomy" id="139825"/>
    <lineage>
        <taxon>Eukaryota</taxon>
        <taxon>Fungi</taxon>
        <taxon>Dikarya</taxon>
        <taxon>Basidiomycota</taxon>
        <taxon>Agaricomycotina</taxon>
        <taxon>Agaricomycetes</taxon>
        <taxon>Polyporales</taxon>
        <taxon>Sparassidaceae</taxon>
        <taxon>Sparassis</taxon>
    </lineage>
</organism>
<dbReference type="InParanoid" id="A0A401GYQ2"/>
<comment type="caution">
    <text evidence="3">The sequence shown here is derived from an EMBL/GenBank/DDBJ whole genome shotgun (WGS) entry which is preliminary data.</text>
</comment>
<protein>
    <recommendedName>
        <fullName evidence="1">MICOS complex subunit</fullName>
    </recommendedName>
</protein>
<evidence type="ECO:0000313" key="3">
    <source>
        <dbReference type="EMBL" id="GBE87293.1"/>
    </source>
</evidence>